<accession>A0A0D0N5E9</accession>
<keyword evidence="2" id="KW-1185">Reference proteome</keyword>
<dbReference type="STRING" id="2064.TR51_32135"/>
<proteinExistence type="predicted"/>
<sequence length="201" mass="22401">MKIYLARHGQSTWQLEPSDDLDTPLSDTGHRQAQLLAAWLADHPALDGRGRLEVAALRTSPLKRAQETAGYVSRALGLPVEIQPTLTEAPFHVVEELPRAPAPFEPVPAGYRLPERYLRFREQAEEALTELAELSGQVGGPVLAVTHGGLIKTLLRVVAQTDLTCFQIYNSGIVALDWKNGRWRLLHLNLWDHLPPDLRLT</sequence>
<gene>
    <name evidence="1" type="ORF">TR51_32135</name>
</gene>
<dbReference type="OrthoDB" id="4697614at2"/>
<dbReference type="EMBL" id="JXZB01000004">
    <property type="protein sequence ID" value="KIQ63345.1"/>
    <property type="molecule type" value="Genomic_DNA"/>
</dbReference>
<dbReference type="InterPro" id="IPR013078">
    <property type="entry name" value="His_Pase_superF_clade-1"/>
</dbReference>
<dbReference type="PANTHER" id="PTHR48100">
    <property type="entry name" value="BROAD-SPECIFICITY PHOSPHATASE YOR283W-RELATED"/>
    <property type="match status" value="1"/>
</dbReference>
<dbReference type="PANTHER" id="PTHR48100:SF1">
    <property type="entry name" value="HISTIDINE PHOSPHATASE FAMILY PROTEIN-RELATED"/>
    <property type="match status" value="1"/>
</dbReference>
<dbReference type="SUPFAM" id="SSF53254">
    <property type="entry name" value="Phosphoglycerate mutase-like"/>
    <property type="match status" value="1"/>
</dbReference>
<dbReference type="Proteomes" id="UP000032066">
    <property type="component" value="Unassembled WGS sequence"/>
</dbReference>
<evidence type="ECO:0000313" key="2">
    <source>
        <dbReference type="Proteomes" id="UP000032066"/>
    </source>
</evidence>
<dbReference type="GO" id="GO:0016791">
    <property type="term" value="F:phosphatase activity"/>
    <property type="evidence" value="ECO:0007669"/>
    <property type="project" value="TreeGrafter"/>
</dbReference>
<dbReference type="RefSeq" id="WP_043915701.1">
    <property type="nucleotide sequence ID" value="NZ_JXZB01000004.1"/>
</dbReference>
<dbReference type="InterPro" id="IPR029033">
    <property type="entry name" value="His_PPase_superfam"/>
</dbReference>
<dbReference type="SMART" id="SM00855">
    <property type="entry name" value="PGAM"/>
    <property type="match status" value="1"/>
</dbReference>
<name>A0A0D0N5E9_KITGR</name>
<dbReference type="AlphaFoldDB" id="A0A0D0N5E9"/>
<dbReference type="Pfam" id="PF00300">
    <property type="entry name" value="His_Phos_1"/>
    <property type="match status" value="1"/>
</dbReference>
<dbReference type="CDD" id="cd07067">
    <property type="entry name" value="HP_PGM_like"/>
    <property type="match status" value="1"/>
</dbReference>
<dbReference type="GO" id="GO:0005737">
    <property type="term" value="C:cytoplasm"/>
    <property type="evidence" value="ECO:0007669"/>
    <property type="project" value="TreeGrafter"/>
</dbReference>
<dbReference type="PATRIC" id="fig|2064.6.peg.6805"/>
<reference evidence="1 2" key="1">
    <citation type="submission" date="2015-02" db="EMBL/GenBank/DDBJ databases">
        <title>Draft genome sequence of Kitasatospora griseola MF730-N6, a bafilomycin, terpentecin and satosporin producer.</title>
        <authorList>
            <person name="Arens J.C."/>
            <person name="Haltli B."/>
            <person name="Kerr R.G."/>
        </authorList>
    </citation>
    <scope>NUCLEOTIDE SEQUENCE [LARGE SCALE GENOMIC DNA]</scope>
    <source>
        <strain evidence="1 2">MF730-N6</strain>
    </source>
</reference>
<dbReference type="InterPro" id="IPR050275">
    <property type="entry name" value="PGM_Phosphatase"/>
</dbReference>
<dbReference type="Gene3D" id="3.40.50.1240">
    <property type="entry name" value="Phosphoglycerate mutase-like"/>
    <property type="match status" value="1"/>
</dbReference>
<evidence type="ECO:0000313" key="1">
    <source>
        <dbReference type="EMBL" id="KIQ63345.1"/>
    </source>
</evidence>
<comment type="caution">
    <text evidence="1">The sequence shown here is derived from an EMBL/GenBank/DDBJ whole genome shotgun (WGS) entry which is preliminary data.</text>
</comment>
<protein>
    <submittedName>
        <fullName evidence="1">Phosphoglycerate mutase</fullName>
    </submittedName>
</protein>
<organism evidence="1 2">
    <name type="scientific">Kitasatospora griseola</name>
    <name type="common">Streptomyces griseolosporeus</name>
    <dbReference type="NCBI Taxonomy" id="2064"/>
    <lineage>
        <taxon>Bacteria</taxon>
        <taxon>Bacillati</taxon>
        <taxon>Actinomycetota</taxon>
        <taxon>Actinomycetes</taxon>
        <taxon>Kitasatosporales</taxon>
        <taxon>Streptomycetaceae</taxon>
        <taxon>Kitasatospora</taxon>
    </lineage>
</organism>